<dbReference type="AlphaFoldDB" id="A0AAP9IHL9"/>
<sequence length="238" mass="27412">MKNLRLMKVWPDAPLPVKAGPSINGNISSRAHQFCEPFLAANSMGFLIYPPVDFNLLWDGAQTFVQFIDRDDWILIDKIFLPDSIDIWRSLVPKSLHDTLPVFLEAFSERGVLQVWTGLFADTAPEDSLWIRSPINNDRSNSYKIIEGIVETDWWAGPLFTNIEFTKTDVPVPFRTDTPFLQVFTIPRSYHDRNAIKKVEVDSFTNLLSEDYISRMQDTASRRNSGKPGTYRKKVRNR</sequence>
<dbReference type="EMBL" id="CP046377">
    <property type="protein sequence ID" value="QHQ24543.1"/>
    <property type="molecule type" value="Genomic_DNA"/>
</dbReference>
<dbReference type="RefSeq" id="WP_111778470.1">
    <property type="nucleotide sequence ID" value="NZ_CP046377.1"/>
</dbReference>
<reference evidence="2 5" key="3">
    <citation type="submission" date="2024-10" db="EMBL/GenBank/DDBJ databases">
        <authorList>
            <person name="Lu C.-H."/>
        </authorList>
    </citation>
    <scope>NUCLEOTIDE SEQUENCE [LARGE SCALE GENOMIC DNA]</scope>
    <source>
        <strain evidence="2 5">22QBSP01-2</strain>
    </source>
</reference>
<gene>
    <name evidence="2" type="ORF">ACIPSN_15845</name>
    <name evidence="3" type="ORF">GMX10_11055</name>
</gene>
<feature type="region of interest" description="Disordered" evidence="1">
    <location>
        <begin position="218"/>
        <end position="238"/>
    </location>
</feature>
<dbReference type="InterPro" id="IPR045709">
    <property type="entry name" value="DUF6065"/>
</dbReference>
<organism evidence="3 4">
    <name type="scientific">Pectobacterium parvum</name>
    <dbReference type="NCBI Taxonomy" id="2778550"/>
    <lineage>
        <taxon>Bacteria</taxon>
        <taxon>Pseudomonadati</taxon>
        <taxon>Pseudomonadota</taxon>
        <taxon>Gammaproteobacteria</taxon>
        <taxon>Enterobacterales</taxon>
        <taxon>Pectobacteriaceae</taxon>
        <taxon>Pectobacterium</taxon>
    </lineage>
</organism>
<protein>
    <submittedName>
        <fullName evidence="2">DUF6065 family protein</fullName>
    </submittedName>
</protein>
<dbReference type="EMBL" id="JBIXKD010000018">
    <property type="protein sequence ID" value="MFJ5322805.1"/>
    <property type="molecule type" value="Genomic_DNA"/>
</dbReference>
<accession>A0AAP9IHL9</accession>
<evidence type="ECO:0000256" key="1">
    <source>
        <dbReference type="SAM" id="MobiDB-lite"/>
    </source>
</evidence>
<proteinExistence type="predicted"/>
<name>A0AAP9IHL9_9GAMM</name>
<dbReference type="Proteomes" id="UP000464054">
    <property type="component" value="Chromosome"/>
</dbReference>
<keyword evidence="5" id="KW-1185">Reference proteome</keyword>
<evidence type="ECO:0000313" key="4">
    <source>
        <dbReference type="Proteomes" id="UP000464054"/>
    </source>
</evidence>
<evidence type="ECO:0000313" key="5">
    <source>
        <dbReference type="Proteomes" id="UP001617714"/>
    </source>
</evidence>
<dbReference type="Pfam" id="PF19541">
    <property type="entry name" value="DUF6065"/>
    <property type="match status" value="1"/>
</dbReference>
<dbReference type="Proteomes" id="UP001617714">
    <property type="component" value="Unassembled WGS sequence"/>
</dbReference>
<dbReference type="GeneID" id="90770091"/>
<reference evidence="4" key="1">
    <citation type="submission" date="2019-11" db="EMBL/GenBank/DDBJ databases">
        <authorList>
            <person name="Jee S."/>
        </authorList>
    </citation>
    <scope>NUCLEOTIDE SEQUENCE [LARGE SCALE GENOMIC DNA]</scope>
    <source>
        <strain evidence="4">PZ1</strain>
    </source>
</reference>
<reference evidence="3" key="2">
    <citation type="journal article" date="2022" name="Plant Pathol J">
        <title>Comparative Genomic Analysis of Pathogenic Factors of Pectobacterium Species Isolated in South Korea Using Whole-Genome Sequencing.</title>
        <authorList>
            <person name="Jee S."/>
            <person name="Kang I.J."/>
            <person name="Bak G."/>
            <person name="Kang S."/>
            <person name="Lee J."/>
            <person name="Heu S."/>
            <person name="Hwang I."/>
        </authorList>
    </citation>
    <scope>NUCLEOTIDE SEQUENCE</scope>
    <source>
        <strain evidence="3">PZ1</strain>
    </source>
</reference>
<evidence type="ECO:0000313" key="3">
    <source>
        <dbReference type="EMBL" id="QHQ24543.1"/>
    </source>
</evidence>
<evidence type="ECO:0000313" key="2">
    <source>
        <dbReference type="EMBL" id="MFJ5322805.1"/>
    </source>
</evidence>